<accession>A0A3Q9BJ16</accession>
<protein>
    <submittedName>
        <fullName evidence="2">DUF624 domain-containing protein</fullName>
    </submittedName>
</protein>
<keyword evidence="1" id="KW-1133">Transmembrane helix</keyword>
<dbReference type="Proteomes" id="UP000273326">
    <property type="component" value="Chromosome"/>
</dbReference>
<feature type="transmembrane region" description="Helical" evidence="1">
    <location>
        <begin position="155"/>
        <end position="186"/>
    </location>
</feature>
<feature type="transmembrane region" description="Helical" evidence="1">
    <location>
        <begin position="108"/>
        <end position="134"/>
    </location>
</feature>
<evidence type="ECO:0000313" key="3">
    <source>
        <dbReference type="Proteomes" id="UP000273326"/>
    </source>
</evidence>
<dbReference type="OrthoDB" id="9814991at2"/>
<dbReference type="Pfam" id="PF04854">
    <property type="entry name" value="DUF624"/>
    <property type="match status" value="1"/>
</dbReference>
<dbReference type="EMBL" id="CP034465">
    <property type="protein sequence ID" value="AZP03513.1"/>
    <property type="molecule type" value="Genomic_DNA"/>
</dbReference>
<reference evidence="3" key="1">
    <citation type="submission" date="2018-12" db="EMBL/GenBank/DDBJ databases">
        <title>Complete genome sequencing of Jeotgalibaca sp. H21T32.</title>
        <authorList>
            <person name="Bae J.-W."/>
            <person name="Lee S.-Y."/>
        </authorList>
    </citation>
    <scope>NUCLEOTIDE SEQUENCE [LARGE SCALE GENOMIC DNA]</scope>
    <source>
        <strain evidence="3">H21T32</strain>
    </source>
</reference>
<dbReference type="AlphaFoldDB" id="A0A3Q9BJ16"/>
<dbReference type="RefSeq" id="WP_126108604.1">
    <property type="nucleotide sequence ID" value="NZ_CP034465.1"/>
</dbReference>
<dbReference type="InterPro" id="IPR006938">
    <property type="entry name" value="DUF624"/>
</dbReference>
<feature type="transmembrane region" description="Helical" evidence="1">
    <location>
        <begin position="76"/>
        <end position="96"/>
    </location>
</feature>
<name>A0A3Q9BJ16_9LACT</name>
<keyword evidence="3" id="KW-1185">Reference proteome</keyword>
<keyword evidence="1" id="KW-0472">Membrane</keyword>
<keyword evidence="1" id="KW-0812">Transmembrane</keyword>
<proteinExistence type="predicted"/>
<gene>
    <name evidence="2" type="ORF">EJN90_01840</name>
</gene>
<feature type="transmembrane region" description="Helical" evidence="1">
    <location>
        <begin position="22"/>
        <end position="48"/>
    </location>
</feature>
<evidence type="ECO:0000256" key="1">
    <source>
        <dbReference type="SAM" id="Phobius"/>
    </source>
</evidence>
<sequence>MKNLFKLDHPLWKMMAFLSDCMILTLIWVVFSLPIVTIGPSLVALFYVGGKLNDDSGKGVIREFITAFLEKFKKSFWMGVFLLLGSIIIGMDLWYFHTLTSDIGTFLLFVFIFLGIIFISNILYVFPLLAITALNLKEIMKVSFYMMMKHFKWTMFMLIIDGTLLFVTIYIAPYISFFTIGALAYLNMKVLLTLLEENDYSPLTTVNN</sequence>
<organism evidence="2 3">
    <name type="scientific">Jeotgalibaca ciconiae</name>
    <dbReference type="NCBI Taxonomy" id="2496265"/>
    <lineage>
        <taxon>Bacteria</taxon>
        <taxon>Bacillati</taxon>
        <taxon>Bacillota</taxon>
        <taxon>Bacilli</taxon>
        <taxon>Lactobacillales</taxon>
        <taxon>Carnobacteriaceae</taxon>
        <taxon>Jeotgalibaca</taxon>
    </lineage>
</organism>
<evidence type="ECO:0000313" key="2">
    <source>
        <dbReference type="EMBL" id="AZP03513.1"/>
    </source>
</evidence>
<dbReference type="KEGG" id="jeh:EJN90_01840"/>